<sequence>TLSLQDKVKLKREVNRGVQKKKDMAQEFDILANTLLTVFKNLDAILRVIEESQCKRMKEAKHTDLEEALVKWMKFVRDQNILLLKAEHFAKELGHSEFQASVGWLDKLKSRHNTLFKNVCGKSAAVSDNDCDTWRIRVLPNLFKDYRENDFNADETGLFFKCLPDKTMTFKGDNCHSGRHSKECVPAMVAANMLGTEKLPLLVTGKSKKPHCFRNENNKKSWMTSEIYHSWLLKLDRKFNSAKRKVLLFVDNCPAHPKALSTTLKAIKVVFLPPNMMSKLQPMDQGIIKKLKEDYRKRIILGILLSLEEGQSITISLLDCIGNIDKAWKDVKPMIIAHCFRKVGFTKENIDLHFMVEEDKEMEESDWISLQGKLGFTKEVTFEAYVDMDSDVVVASYLMEEDILLNVVITKQGSVDCGQDDKGADNGQESDNQSEPFILPPSCHEVSTVANTLQSFVESRSSVPDSVFNAFTCIEGFIDGETKR</sequence>
<name>H3A6S1_LATCH</name>
<dbReference type="Pfam" id="PF03221">
    <property type="entry name" value="HTH_Tnp_Tc5"/>
    <property type="match status" value="1"/>
</dbReference>
<dbReference type="AlphaFoldDB" id="H3A6S1"/>
<dbReference type="PANTHER" id="PTHR19303">
    <property type="entry name" value="TRANSPOSON"/>
    <property type="match status" value="1"/>
</dbReference>
<dbReference type="EMBL" id="AFYH01182903">
    <property type="status" value="NOT_ANNOTATED_CDS"/>
    <property type="molecule type" value="Genomic_DNA"/>
</dbReference>
<proteinExistence type="predicted"/>
<dbReference type="HOGENOM" id="CLU_018294_0_4_1"/>
<feature type="region of interest" description="Disordered" evidence="2">
    <location>
        <begin position="418"/>
        <end position="438"/>
    </location>
</feature>
<dbReference type="PANTHER" id="PTHR19303:SF73">
    <property type="entry name" value="PROTEIN PDC2"/>
    <property type="match status" value="1"/>
</dbReference>
<dbReference type="eggNOG" id="KOG3105">
    <property type="taxonomic scope" value="Eukaryota"/>
</dbReference>
<dbReference type="InterPro" id="IPR009057">
    <property type="entry name" value="Homeodomain-like_sf"/>
</dbReference>
<dbReference type="Proteomes" id="UP000008672">
    <property type="component" value="Unassembled WGS sequence"/>
</dbReference>
<evidence type="ECO:0000256" key="1">
    <source>
        <dbReference type="ARBA" id="ARBA00023125"/>
    </source>
</evidence>
<dbReference type="PROSITE" id="PS51253">
    <property type="entry name" value="HTH_CENPB"/>
    <property type="match status" value="1"/>
</dbReference>
<reference evidence="4" key="3">
    <citation type="submission" date="2025-09" db="UniProtKB">
        <authorList>
            <consortium name="Ensembl"/>
        </authorList>
    </citation>
    <scope>IDENTIFICATION</scope>
</reference>
<feature type="domain" description="HTH CENPB-type" evidence="3">
    <location>
        <begin position="53"/>
        <end position="118"/>
    </location>
</feature>
<dbReference type="GO" id="GO:0003677">
    <property type="term" value="F:DNA binding"/>
    <property type="evidence" value="ECO:0007669"/>
    <property type="project" value="UniProtKB-KW"/>
</dbReference>
<dbReference type="GeneTree" id="ENSGT00940000160195"/>
<dbReference type="InterPro" id="IPR050863">
    <property type="entry name" value="CenT-Element_Derived"/>
</dbReference>
<dbReference type="InterPro" id="IPR004875">
    <property type="entry name" value="DDE_SF_endonuclease_dom"/>
</dbReference>
<reference evidence="4" key="2">
    <citation type="submission" date="2025-08" db="UniProtKB">
        <authorList>
            <consortium name="Ensembl"/>
        </authorList>
    </citation>
    <scope>IDENTIFICATION</scope>
</reference>
<dbReference type="Gene3D" id="1.10.10.60">
    <property type="entry name" value="Homeodomain-like"/>
    <property type="match status" value="2"/>
</dbReference>
<dbReference type="SUPFAM" id="SSF46689">
    <property type="entry name" value="Homeodomain-like"/>
    <property type="match status" value="1"/>
</dbReference>
<dbReference type="InterPro" id="IPR006600">
    <property type="entry name" value="HTH_CenpB_DNA-bd_dom"/>
</dbReference>
<keyword evidence="5" id="KW-1185">Reference proteome</keyword>
<organism evidence="4 5">
    <name type="scientific">Latimeria chalumnae</name>
    <name type="common">Coelacanth</name>
    <dbReference type="NCBI Taxonomy" id="7897"/>
    <lineage>
        <taxon>Eukaryota</taxon>
        <taxon>Metazoa</taxon>
        <taxon>Chordata</taxon>
        <taxon>Craniata</taxon>
        <taxon>Vertebrata</taxon>
        <taxon>Euteleostomi</taxon>
        <taxon>Coelacanthiformes</taxon>
        <taxon>Coelacanthidae</taxon>
        <taxon>Latimeria</taxon>
    </lineage>
</organism>
<evidence type="ECO:0000256" key="2">
    <source>
        <dbReference type="SAM" id="MobiDB-lite"/>
    </source>
</evidence>
<dbReference type="SMART" id="SM00674">
    <property type="entry name" value="CENPB"/>
    <property type="match status" value="1"/>
</dbReference>
<reference evidence="5" key="1">
    <citation type="submission" date="2011-08" db="EMBL/GenBank/DDBJ databases">
        <title>The draft genome of Latimeria chalumnae.</title>
        <authorList>
            <person name="Di Palma F."/>
            <person name="Alfoldi J."/>
            <person name="Johnson J."/>
            <person name="Berlin A."/>
            <person name="Gnerre S."/>
            <person name="Jaffe D."/>
            <person name="MacCallum I."/>
            <person name="Young S."/>
            <person name="Walker B.J."/>
            <person name="Lander E."/>
            <person name="Lindblad-Toh K."/>
        </authorList>
    </citation>
    <scope>NUCLEOTIDE SEQUENCE [LARGE SCALE GENOMIC DNA]</scope>
    <source>
        <strain evidence="5">Wild caught</strain>
    </source>
</reference>
<evidence type="ECO:0000259" key="3">
    <source>
        <dbReference type="PROSITE" id="PS51253"/>
    </source>
</evidence>
<evidence type="ECO:0000313" key="5">
    <source>
        <dbReference type="Proteomes" id="UP000008672"/>
    </source>
</evidence>
<dbReference type="Pfam" id="PF03184">
    <property type="entry name" value="DDE_1"/>
    <property type="match status" value="1"/>
</dbReference>
<evidence type="ECO:0000313" key="4">
    <source>
        <dbReference type="Ensembl" id="ENSLACP00000005342.1"/>
    </source>
</evidence>
<dbReference type="Ensembl" id="ENSLACT00000005389.1">
    <property type="protein sequence ID" value="ENSLACP00000005342.1"/>
    <property type="gene ID" value="ENSLACG00000004750.1"/>
</dbReference>
<keyword evidence="1" id="KW-0238">DNA-binding</keyword>
<protein>
    <recommendedName>
        <fullName evidence="3">HTH CENPB-type domain-containing protein</fullName>
    </recommendedName>
</protein>
<accession>H3A6S1</accession>
<dbReference type="EMBL" id="AFYH01182902">
    <property type="status" value="NOT_ANNOTATED_CDS"/>
    <property type="molecule type" value="Genomic_DNA"/>
</dbReference>
<dbReference type="InParanoid" id="H3A6S1"/>
<dbReference type="OMA" id="KDYREND"/>
<dbReference type="GO" id="GO:0005634">
    <property type="term" value="C:nucleus"/>
    <property type="evidence" value="ECO:0007669"/>
    <property type="project" value="TreeGrafter"/>
</dbReference>